<keyword evidence="4" id="KW-1185">Reference proteome</keyword>
<dbReference type="RefSeq" id="WP_266062585.1">
    <property type="nucleotide sequence ID" value="NZ_JAPKFM010000016.1"/>
</dbReference>
<dbReference type="Proteomes" id="UP001143347">
    <property type="component" value="Unassembled WGS sequence"/>
</dbReference>
<organism evidence="3 4">
    <name type="scientific">Gordonia aquimaris</name>
    <dbReference type="NCBI Taxonomy" id="2984863"/>
    <lineage>
        <taxon>Bacteria</taxon>
        <taxon>Bacillati</taxon>
        <taxon>Actinomycetota</taxon>
        <taxon>Actinomycetes</taxon>
        <taxon>Mycobacteriales</taxon>
        <taxon>Gordoniaceae</taxon>
        <taxon>Gordonia</taxon>
    </lineage>
</organism>
<comment type="caution">
    <text evidence="3">The sequence shown here is derived from an EMBL/GenBank/DDBJ whole genome shotgun (WGS) entry which is preliminary data.</text>
</comment>
<proteinExistence type="inferred from homology"/>
<dbReference type="AlphaFoldDB" id="A0A9X3D845"/>
<evidence type="ECO:0000256" key="1">
    <source>
        <dbReference type="ARBA" id="ARBA00005953"/>
    </source>
</evidence>
<dbReference type="SUPFAM" id="SSF54637">
    <property type="entry name" value="Thioesterase/thiol ester dehydrase-isomerase"/>
    <property type="match status" value="1"/>
</dbReference>
<keyword evidence="2" id="KW-0378">Hydrolase</keyword>
<reference evidence="3" key="1">
    <citation type="submission" date="2022-10" db="EMBL/GenBank/DDBJ databases">
        <title>WGS of marine actinomycetes from Thailand.</title>
        <authorList>
            <person name="Thawai C."/>
        </authorList>
    </citation>
    <scope>NUCLEOTIDE SEQUENCE</scope>
    <source>
        <strain evidence="3">SW21</strain>
    </source>
</reference>
<dbReference type="Gene3D" id="3.10.129.10">
    <property type="entry name" value="Hotdog Thioesterase"/>
    <property type="match status" value="1"/>
</dbReference>
<dbReference type="InterPro" id="IPR029069">
    <property type="entry name" value="HotDog_dom_sf"/>
</dbReference>
<dbReference type="CDD" id="cd00586">
    <property type="entry name" value="4HBT"/>
    <property type="match status" value="1"/>
</dbReference>
<dbReference type="PANTHER" id="PTHR31793">
    <property type="entry name" value="4-HYDROXYBENZOYL-COA THIOESTERASE FAMILY MEMBER"/>
    <property type="match status" value="1"/>
</dbReference>
<gene>
    <name evidence="3" type="ORF">OSB52_15225</name>
</gene>
<dbReference type="Pfam" id="PF13279">
    <property type="entry name" value="4HBT_2"/>
    <property type="match status" value="1"/>
</dbReference>
<dbReference type="InterPro" id="IPR050563">
    <property type="entry name" value="4-hydroxybenzoyl-CoA_TE"/>
</dbReference>
<name>A0A9X3D845_9ACTN</name>
<evidence type="ECO:0000313" key="4">
    <source>
        <dbReference type="Proteomes" id="UP001143347"/>
    </source>
</evidence>
<accession>A0A9X3D845</accession>
<evidence type="ECO:0000313" key="3">
    <source>
        <dbReference type="EMBL" id="MCX2965446.1"/>
    </source>
</evidence>
<protein>
    <submittedName>
        <fullName evidence="3">Thioesterase family protein</fullName>
    </submittedName>
</protein>
<dbReference type="EMBL" id="JAPKFM010000016">
    <property type="protein sequence ID" value="MCX2965446.1"/>
    <property type="molecule type" value="Genomic_DNA"/>
</dbReference>
<comment type="similarity">
    <text evidence="1">Belongs to the 4-hydroxybenzoyl-CoA thioesterase family.</text>
</comment>
<dbReference type="PANTHER" id="PTHR31793:SF27">
    <property type="entry name" value="NOVEL THIOESTERASE SUPERFAMILY DOMAIN AND SAPOSIN A-TYPE DOMAIN CONTAINING PROTEIN (0610012H03RIK)"/>
    <property type="match status" value="1"/>
</dbReference>
<sequence>MGEHTSARLPSVADYRAHVTEKVRYADTDRQGHVNNAVFATFLESGRVAVLYDPQAPLAGPGTSFVIARLELDFRAEMTWPGDIIVGTRVASLGRSSIVLEQGIFQADTCVATATTVIVAFDDSTRRSRPLPESAVTILRDLTVSTAGGSTTDETTSGGSTN</sequence>
<evidence type="ECO:0000256" key="2">
    <source>
        <dbReference type="ARBA" id="ARBA00022801"/>
    </source>
</evidence>
<dbReference type="GO" id="GO:0047617">
    <property type="term" value="F:fatty acyl-CoA hydrolase activity"/>
    <property type="evidence" value="ECO:0007669"/>
    <property type="project" value="TreeGrafter"/>
</dbReference>